<evidence type="ECO:0000313" key="2">
    <source>
        <dbReference type="Proteomes" id="UP000657385"/>
    </source>
</evidence>
<dbReference type="RefSeq" id="WP_196193237.1">
    <property type="nucleotide sequence ID" value="NZ_JADPRT010000003.1"/>
</dbReference>
<reference evidence="1" key="1">
    <citation type="submission" date="2020-11" db="EMBL/GenBank/DDBJ databases">
        <title>Isolation and identification of active actinomycetes.</title>
        <authorList>
            <person name="Yu B."/>
        </authorList>
    </citation>
    <scope>NUCLEOTIDE SEQUENCE</scope>
    <source>
        <strain evidence="1">NEAU-YB345</strain>
    </source>
</reference>
<keyword evidence="2" id="KW-1185">Reference proteome</keyword>
<organism evidence="1 2">
    <name type="scientific">Streptacidiphilus fuscans</name>
    <dbReference type="NCBI Taxonomy" id="2789292"/>
    <lineage>
        <taxon>Bacteria</taxon>
        <taxon>Bacillati</taxon>
        <taxon>Actinomycetota</taxon>
        <taxon>Actinomycetes</taxon>
        <taxon>Kitasatosporales</taxon>
        <taxon>Streptomycetaceae</taxon>
        <taxon>Streptacidiphilus</taxon>
    </lineage>
</organism>
<sequence length="181" mass="18115">MTQTGPADPSGLPQGCDVMYGEDIVAEATASAVSSVGADFQGGRSPEGGVIPGGETLYAFSGGGAVRAMQAIRTLVSTCRTVSVKSGVAISTCSFANGSGPRLGDESLVVRADVAYSNFPGVVQYADATVVRVGSTLVELHSIAMSRSEVDAIESLMPIAVAQLTSAHPKPVGAPEAGGLG</sequence>
<accession>A0A931FDX5</accession>
<dbReference type="EMBL" id="JADPRT010000003">
    <property type="protein sequence ID" value="MBF9068061.1"/>
    <property type="molecule type" value="Genomic_DNA"/>
</dbReference>
<dbReference type="AlphaFoldDB" id="A0A931FDX5"/>
<protein>
    <submittedName>
        <fullName evidence="1">Uncharacterized protein</fullName>
    </submittedName>
</protein>
<gene>
    <name evidence="1" type="ORF">I2501_08420</name>
</gene>
<dbReference type="Proteomes" id="UP000657385">
    <property type="component" value="Unassembled WGS sequence"/>
</dbReference>
<proteinExistence type="predicted"/>
<evidence type="ECO:0000313" key="1">
    <source>
        <dbReference type="EMBL" id="MBF9068061.1"/>
    </source>
</evidence>
<comment type="caution">
    <text evidence="1">The sequence shown here is derived from an EMBL/GenBank/DDBJ whole genome shotgun (WGS) entry which is preliminary data.</text>
</comment>
<name>A0A931FDX5_9ACTN</name>